<name>A0ACC3SYP2_LIPKO</name>
<gene>
    <name evidence="1" type="ORF">V1525DRAFT_405902</name>
</gene>
<reference evidence="2" key="1">
    <citation type="journal article" date="2024" name="Front. Bioeng. Biotechnol.">
        <title>Genome-scale model development and genomic sequencing of the oleaginous clade Lipomyces.</title>
        <authorList>
            <person name="Czajka J.J."/>
            <person name="Han Y."/>
            <person name="Kim J."/>
            <person name="Mondo S.J."/>
            <person name="Hofstad B.A."/>
            <person name="Robles A."/>
            <person name="Haridas S."/>
            <person name="Riley R."/>
            <person name="LaButti K."/>
            <person name="Pangilinan J."/>
            <person name="Andreopoulos W."/>
            <person name="Lipzen A."/>
            <person name="Yan J."/>
            <person name="Wang M."/>
            <person name="Ng V."/>
            <person name="Grigoriev I.V."/>
            <person name="Spatafora J.W."/>
            <person name="Magnuson J.K."/>
            <person name="Baker S.E."/>
            <person name="Pomraning K.R."/>
        </authorList>
    </citation>
    <scope>NUCLEOTIDE SEQUENCE [LARGE SCALE GENOMIC DNA]</scope>
    <source>
        <strain evidence="2">CBS 7786</strain>
    </source>
</reference>
<dbReference type="EMBL" id="MU971380">
    <property type="protein sequence ID" value="KAK9236771.1"/>
    <property type="molecule type" value="Genomic_DNA"/>
</dbReference>
<accession>A0ACC3SYP2</accession>
<sequence length="379" mass="41808">MSRYARDLGGKGGCSAAAMNAFCCGLATAFPRVFVNVVLTWAAYVLVIDIGLGTLDGLGRVAVVFFGTGVYLLCVSSYYLIVRYAGIGPSRSTTLPGGSGGVDEDSAETDLETARAALLPQGVMAKENGQQRYCSKCKCWKPDRTHHCSTCGTCVLRMDHHCPWFSACIGYDNHKYFILFLAYVVVFCLISFFASGVVLLDWIDHSQYKETYISLNWVFLFIISIIFGIAVCVFLCYQLYLLFSNKTTIEAMETQRYKSSVAHSSYRYSLPPSSDSVGNIFDLGWRENVKQVMGDNPWTWLLPVRNSCKGDGMAFPTNAKIVNAIRLQAQQEAQMLSNLQGFLDRSAAASASAGHHPSNVVIANEEDEYTGRVSVEFRP</sequence>
<evidence type="ECO:0000313" key="2">
    <source>
        <dbReference type="Proteomes" id="UP001433508"/>
    </source>
</evidence>
<evidence type="ECO:0000313" key="1">
    <source>
        <dbReference type="EMBL" id="KAK9236771.1"/>
    </source>
</evidence>
<dbReference type="Proteomes" id="UP001433508">
    <property type="component" value="Unassembled WGS sequence"/>
</dbReference>
<protein>
    <submittedName>
        <fullName evidence="1">DHHC palmitoyltransferase-domain-containing protein</fullName>
    </submittedName>
</protein>
<proteinExistence type="predicted"/>
<comment type="caution">
    <text evidence="1">The sequence shown here is derived from an EMBL/GenBank/DDBJ whole genome shotgun (WGS) entry which is preliminary data.</text>
</comment>
<organism evidence="1 2">
    <name type="scientific">Lipomyces kononenkoae</name>
    <name type="common">Yeast</name>
    <dbReference type="NCBI Taxonomy" id="34357"/>
    <lineage>
        <taxon>Eukaryota</taxon>
        <taxon>Fungi</taxon>
        <taxon>Dikarya</taxon>
        <taxon>Ascomycota</taxon>
        <taxon>Saccharomycotina</taxon>
        <taxon>Lipomycetes</taxon>
        <taxon>Lipomycetales</taxon>
        <taxon>Lipomycetaceae</taxon>
        <taxon>Lipomyces</taxon>
    </lineage>
</organism>
<keyword evidence="2" id="KW-1185">Reference proteome</keyword>